<organism evidence="5 6">
    <name type="scientific">Punica granatum</name>
    <name type="common">Pomegranate</name>
    <dbReference type="NCBI Taxonomy" id="22663"/>
    <lineage>
        <taxon>Eukaryota</taxon>
        <taxon>Viridiplantae</taxon>
        <taxon>Streptophyta</taxon>
        <taxon>Embryophyta</taxon>
        <taxon>Tracheophyta</taxon>
        <taxon>Spermatophyta</taxon>
        <taxon>Magnoliopsida</taxon>
        <taxon>eudicotyledons</taxon>
        <taxon>Gunneridae</taxon>
        <taxon>Pentapetalae</taxon>
        <taxon>rosids</taxon>
        <taxon>malvids</taxon>
        <taxon>Myrtales</taxon>
        <taxon>Lythraceae</taxon>
        <taxon>Punica</taxon>
    </lineage>
</organism>
<dbReference type="EMBL" id="PGOL01000523">
    <property type="protein sequence ID" value="PKI69028.1"/>
    <property type="molecule type" value="Genomic_DNA"/>
</dbReference>
<evidence type="ECO:0000313" key="5">
    <source>
        <dbReference type="EMBL" id="PKI69028.1"/>
    </source>
</evidence>
<protein>
    <recommendedName>
        <fullName evidence="4">Plant bHLH transcription factor ACT-like domain-containing protein</fullName>
    </recommendedName>
</protein>
<dbReference type="Proteomes" id="UP000233551">
    <property type="component" value="Unassembled WGS sequence"/>
</dbReference>
<dbReference type="GO" id="GO:0005634">
    <property type="term" value="C:nucleus"/>
    <property type="evidence" value="ECO:0007669"/>
    <property type="project" value="UniProtKB-SubCell"/>
</dbReference>
<accession>A0A2I0KKI7</accession>
<dbReference type="PANTHER" id="PTHR31945">
    <property type="entry name" value="TRANSCRIPTION FACTOR SCREAM2-RELATED"/>
    <property type="match status" value="1"/>
</dbReference>
<comment type="subcellular location">
    <subcellularLocation>
        <location evidence="1">Nucleus</location>
    </subcellularLocation>
</comment>
<dbReference type="STRING" id="22663.A0A2I0KKI7"/>
<keyword evidence="6" id="KW-1185">Reference proteome</keyword>
<dbReference type="InterPro" id="IPR054502">
    <property type="entry name" value="bHLH-TF_ACT-like_plant"/>
</dbReference>
<evidence type="ECO:0000313" key="6">
    <source>
        <dbReference type="Proteomes" id="UP000233551"/>
    </source>
</evidence>
<evidence type="ECO:0000259" key="4">
    <source>
        <dbReference type="Pfam" id="PF22754"/>
    </source>
</evidence>
<dbReference type="PANTHER" id="PTHR31945:SF27">
    <property type="entry name" value="TRANSCRIPTION FACTOR BHLH35-LIKE PROTEIN"/>
    <property type="match status" value="1"/>
</dbReference>
<keyword evidence="3" id="KW-0539">Nucleus</keyword>
<dbReference type="GeneID" id="116205313"/>
<gene>
    <name evidence="5" type="ORF">CRG98_010497</name>
</gene>
<dbReference type="AlphaFoldDB" id="A0A2I0KKI7"/>
<keyword evidence="2" id="KW-0238">DNA-binding</keyword>
<reference evidence="5 6" key="1">
    <citation type="submission" date="2017-11" db="EMBL/GenBank/DDBJ databases">
        <title>De-novo sequencing of pomegranate (Punica granatum L.) genome.</title>
        <authorList>
            <person name="Akparov Z."/>
            <person name="Amiraslanov A."/>
            <person name="Hajiyeva S."/>
            <person name="Abbasov M."/>
            <person name="Kaur K."/>
            <person name="Hamwieh A."/>
            <person name="Solovyev V."/>
            <person name="Salamov A."/>
            <person name="Braich B."/>
            <person name="Kosarev P."/>
            <person name="Mahmoud A."/>
            <person name="Hajiyev E."/>
            <person name="Babayeva S."/>
            <person name="Izzatullayeva V."/>
            <person name="Mammadov A."/>
            <person name="Mammadov A."/>
            <person name="Sharifova S."/>
            <person name="Ojaghi J."/>
            <person name="Eynullazada K."/>
            <person name="Bayramov B."/>
            <person name="Abdulazimova A."/>
            <person name="Shahmuradov I."/>
        </authorList>
    </citation>
    <scope>NUCLEOTIDE SEQUENCE [LARGE SCALE GENOMIC DNA]</scope>
    <source>
        <strain evidence="6">cv. AG2017</strain>
        <tissue evidence="5">Leaf</tissue>
    </source>
</reference>
<dbReference type="GO" id="GO:0043565">
    <property type="term" value="F:sequence-specific DNA binding"/>
    <property type="evidence" value="ECO:0007669"/>
    <property type="project" value="TreeGrafter"/>
</dbReference>
<feature type="domain" description="Plant bHLH transcription factor ACT-like" evidence="4">
    <location>
        <begin position="79"/>
        <end position="159"/>
    </location>
</feature>
<comment type="caution">
    <text evidence="5">The sequence shown here is derived from an EMBL/GenBank/DDBJ whole genome shotgun (WGS) entry which is preliminary data.</text>
</comment>
<dbReference type="Pfam" id="PF22754">
    <property type="entry name" value="bHLH-TF_ACT-like_plant"/>
    <property type="match status" value="1"/>
</dbReference>
<dbReference type="OrthoDB" id="1057417at2759"/>
<evidence type="ECO:0000256" key="3">
    <source>
        <dbReference type="ARBA" id="ARBA00023242"/>
    </source>
</evidence>
<dbReference type="InterPro" id="IPR051358">
    <property type="entry name" value="TF_AMS/ICE1/BHLH6-like"/>
</dbReference>
<evidence type="ECO:0000256" key="2">
    <source>
        <dbReference type="ARBA" id="ARBA00023125"/>
    </source>
</evidence>
<evidence type="ECO:0000256" key="1">
    <source>
        <dbReference type="ARBA" id="ARBA00004123"/>
    </source>
</evidence>
<sequence>MARVMQKRATSRRKLHIPRSLSTSKSVRGSSIVLGALLLYIHKLKLKLAALTRDYCTLYATNRQLLKYTRLLKMSQSQVRVEKIGNVARPSFRVRVMCEKRGGRLVPILEAFEKMGLNIMQASVSCDRMFAMEAIAVAAAQEQPPAATAVTQALLEAIK</sequence>
<name>A0A2I0KKI7_PUNGR</name>
<proteinExistence type="predicted"/>
<dbReference type="GO" id="GO:0003700">
    <property type="term" value="F:DNA-binding transcription factor activity"/>
    <property type="evidence" value="ECO:0007669"/>
    <property type="project" value="TreeGrafter"/>
</dbReference>